<dbReference type="EMBL" id="FOFG01000012">
    <property type="protein sequence ID" value="SER15239.1"/>
    <property type="molecule type" value="Genomic_DNA"/>
</dbReference>
<evidence type="ECO:0000313" key="1">
    <source>
        <dbReference type="EMBL" id="SER15239.1"/>
    </source>
</evidence>
<dbReference type="InterPro" id="IPR015943">
    <property type="entry name" value="WD40/YVTN_repeat-like_dom_sf"/>
</dbReference>
<dbReference type="Pfam" id="PF07433">
    <property type="entry name" value="DUF1513"/>
    <property type="match status" value="1"/>
</dbReference>
<dbReference type="PIRSF" id="PIRSF028101">
    <property type="entry name" value="UCP028101"/>
    <property type="match status" value="1"/>
</dbReference>
<dbReference type="Proteomes" id="UP000199647">
    <property type="component" value="Unassembled WGS sequence"/>
</dbReference>
<dbReference type="InterPro" id="IPR006311">
    <property type="entry name" value="TAT_signal"/>
</dbReference>
<protein>
    <recommendedName>
        <fullName evidence="3">DUF1513 domain-containing protein</fullName>
    </recommendedName>
</protein>
<evidence type="ECO:0008006" key="3">
    <source>
        <dbReference type="Google" id="ProtNLM"/>
    </source>
</evidence>
<proteinExistence type="predicted"/>
<keyword evidence="2" id="KW-1185">Reference proteome</keyword>
<dbReference type="SUPFAM" id="SSF50969">
    <property type="entry name" value="YVTN repeat-like/Quinoprotein amine dehydrogenase"/>
    <property type="match status" value="1"/>
</dbReference>
<dbReference type="RefSeq" id="WP_092497955.1">
    <property type="nucleotide sequence ID" value="NZ_FOFG01000012.1"/>
</dbReference>
<dbReference type="OrthoDB" id="5624218at2"/>
<dbReference type="AlphaFoldDB" id="A0A1H9LVG0"/>
<dbReference type="Gene3D" id="2.130.10.10">
    <property type="entry name" value="YVTN repeat-like/Quinoprotein amine dehydrogenase"/>
    <property type="match status" value="1"/>
</dbReference>
<evidence type="ECO:0000313" key="2">
    <source>
        <dbReference type="Proteomes" id="UP000199647"/>
    </source>
</evidence>
<accession>A0A1H9LVG0</accession>
<dbReference type="InterPro" id="IPR008311">
    <property type="entry name" value="UCP028101"/>
</dbReference>
<gene>
    <name evidence="1" type="ORF">SAMN05216548_11230</name>
</gene>
<reference evidence="1 2" key="1">
    <citation type="submission" date="2016-10" db="EMBL/GenBank/DDBJ databases">
        <authorList>
            <person name="de Groot N.N."/>
        </authorList>
    </citation>
    <scope>NUCLEOTIDE SEQUENCE [LARGE SCALE GENOMIC DNA]</scope>
    <source>
        <strain evidence="1 2">A52C2</strain>
    </source>
</reference>
<organism evidence="1 2">
    <name type="scientific">Faunimonas pinastri</name>
    <dbReference type="NCBI Taxonomy" id="1855383"/>
    <lineage>
        <taxon>Bacteria</taxon>
        <taxon>Pseudomonadati</taxon>
        <taxon>Pseudomonadota</taxon>
        <taxon>Alphaproteobacteria</taxon>
        <taxon>Hyphomicrobiales</taxon>
        <taxon>Afifellaceae</taxon>
        <taxon>Faunimonas</taxon>
    </lineage>
</organism>
<dbReference type="InterPro" id="IPR011044">
    <property type="entry name" value="Quino_amine_DH_bsu"/>
</dbReference>
<name>A0A1H9LVG0_9HYPH</name>
<sequence length="375" mass="38868">MLSTAIDRRTLLAGAGALVASGLTPKGALALERSELLFLAAARRPDQSYAITILSERGEIVREVPLPARGHDLAIDGRTGRAVAFARRPGTFAVAFDAAGTAEPLVFTARPDRHFYGHGAFSADGRVLYASENDFGAARGVVGIYDVGAGYHRIGEFPTYGIGPHELILMPDGRTLAVANGGIETNPLYGRDKLNLATMQPSLCFLDVASGDLVARHTLPTDLHQLSIRHLAADATGQVWFGTQWQGSEGEQPQLLGRARVDGEIRLADMPGADLGMLRGYIGGMAASGDGSVIAASSPPGGVVVYLDAASGKLVGRTGVMDGSGIRAAGTGRFMVSSGSGTVVEATVGGESLAASTLPRNFDAHLRALPAQPAA</sequence>
<dbReference type="STRING" id="1855383.SAMN05216548_11230"/>
<dbReference type="PROSITE" id="PS51318">
    <property type="entry name" value="TAT"/>
    <property type="match status" value="1"/>
</dbReference>